<comment type="caution">
    <text evidence="1">The sequence shown here is derived from an EMBL/GenBank/DDBJ whole genome shotgun (WGS) entry which is preliminary data.</text>
</comment>
<dbReference type="VEuPathDB" id="FungiDB:FUN_020766"/>
<reference evidence="1 2" key="1">
    <citation type="submission" date="2016-04" db="EMBL/GenBank/DDBJ databases">
        <title>Genome analyses suggest a sexual origin of heterokaryosis in a supposedly ancient asexual fungus.</title>
        <authorList>
            <person name="Ropars J."/>
            <person name="Sedzielewska K."/>
            <person name="Noel J."/>
            <person name="Charron P."/>
            <person name="Farinelli L."/>
            <person name="Marton T."/>
            <person name="Kruger M."/>
            <person name="Pelin A."/>
            <person name="Brachmann A."/>
            <person name="Corradi N."/>
        </authorList>
    </citation>
    <scope>NUCLEOTIDE SEQUENCE [LARGE SCALE GENOMIC DNA]</scope>
    <source>
        <strain evidence="1 2">C2</strain>
    </source>
</reference>
<gene>
    <name evidence="1" type="ORF">RhiirC2_771038</name>
</gene>
<evidence type="ECO:0000313" key="2">
    <source>
        <dbReference type="Proteomes" id="UP000233469"/>
    </source>
</evidence>
<dbReference type="Proteomes" id="UP000233469">
    <property type="component" value="Unassembled WGS sequence"/>
</dbReference>
<dbReference type="VEuPathDB" id="FungiDB:RhiirFUN_000380"/>
<accession>A0A2N1NUW9</accession>
<proteinExistence type="predicted"/>
<dbReference type="EMBL" id="LLXL01000116">
    <property type="protein sequence ID" value="PKK77690.1"/>
    <property type="molecule type" value="Genomic_DNA"/>
</dbReference>
<reference evidence="1 2" key="2">
    <citation type="submission" date="2017-10" db="EMBL/GenBank/DDBJ databases">
        <title>Extensive intraspecific genome diversity in a model arbuscular mycorrhizal fungus.</title>
        <authorList>
            <person name="Chen E.C.H."/>
            <person name="Morin E."/>
            <person name="Baudet D."/>
            <person name="Noel J."/>
            <person name="Ndikumana S."/>
            <person name="Charron P."/>
            <person name="St-Onge C."/>
            <person name="Giorgi J."/>
            <person name="Grigoriev I.V."/>
            <person name="Roux C."/>
            <person name="Martin F.M."/>
            <person name="Corradi N."/>
        </authorList>
    </citation>
    <scope>NUCLEOTIDE SEQUENCE [LARGE SCALE GENOMIC DNA]</scope>
    <source>
        <strain evidence="1 2">C2</strain>
    </source>
</reference>
<name>A0A2N1NUW9_9GLOM</name>
<sequence>MWHDIQNGKFNTSEYNDSSQIQSNSNSNLYLLSMSKFYQFENLPEPKNATEGEQEEFPSKPYDFEIPNNSDLKICNSAKKIKMNLDLFEDIIKDLKECKSFCNSNLTWHVQKCFVEEYFIDFLRSLLVCKHPILKPLITNKH</sequence>
<dbReference type="AlphaFoldDB" id="A0A2N1NUW9"/>
<evidence type="ECO:0000313" key="1">
    <source>
        <dbReference type="EMBL" id="PKK77690.1"/>
    </source>
</evidence>
<protein>
    <submittedName>
        <fullName evidence="1">Uncharacterized protein</fullName>
    </submittedName>
</protein>
<dbReference type="VEuPathDB" id="FungiDB:FUN_020767"/>
<organism evidence="1 2">
    <name type="scientific">Rhizophagus irregularis</name>
    <dbReference type="NCBI Taxonomy" id="588596"/>
    <lineage>
        <taxon>Eukaryota</taxon>
        <taxon>Fungi</taxon>
        <taxon>Fungi incertae sedis</taxon>
        <taxon>Mucoromycota</taxon>
        <taxon>Glomeromycotina</taxon>
        <taxon>Glomeromycetes</taxon>
        <taxon>Glomerales</taxon>
        <taxon>Glomeraceae</taxon>
        <taxon>Rhizophagus</taxon>
    </lineage>
</organism>